<name>A0A103DZH3_9BURK</name>
<organism evidence="2 3">
    <name type="scientific">Burkholderia singularis</name>
    <dbReference type="NCBI Taxonomy" id="1503053"/>
    <lineage>
        <taxon>Bacteria</taxon>
        <taxon>Pseudomonadati</taxon>
        <taxon>Pseudomonadota</taxon>
        <taxon>Betaproteobacteria</taxon>
        <taxon>Burkholderiales</taxon>
        <taxon>Burkholderiaceae</taxon>
        <taxon>Burkholderia</taxon>
        <taxon>pseudomallei group</taxon>
    </lineage>
</organism>
<comment type="caution">
    <text evidence="2">The sequence shown here is derived from an EMBL/GenBank/DDBJ whole genome shotgun (WGS) entry which is preliminary data.</text>
</comment>
<keyword evidence="3" id="KW-1185">Reference proteome</keyword>
<reference evidence="2 3" key="1">
    <citation type="submission" date="2015-11" db="EMBL/GenBank/DDBJ databases">
        <title>Expanding the genomic diversity of Burkholderia species for the development of highly accurate diagnostics.</title>
        <authorList>
            <person name="Sahl J."/>
            <person name="Keim P."/>
            <person name="Wagner D."/>
        </authorList>
    </citation>
    <scope>NUCLEOTIDE SEQUENCE [LARGE SCALE GENOMIC DNA]</scope>
    <source>
        <strain evidence="2 3">TSV85</strain>
    </source>
</reference>
<feature type="compositionally biased region" description="Basic and acidic residues" evidence="1">
    <location>
        <begin position="63"/>
        <end position="73"/>
    </location>
</feature>
<dbReference type="EMBL" id="LOWA01000040">
    <property type="protein sequence ID" value="KVE25547.1"/>
    <property type="molecule type" value="Genomic_DNA"/>
</dbReference>
<evidence type="ECO:0000256" key="1">
    <source>
        <dbReference type="SAM" id="MobiDB-lite"/>
    </source>
</evidence>
<accession>A0A103DZH3</accession>
<evidence type="ECO:0000313" key="3">
    <source>
        <dbReference type="Proteomes" id="UP000062788"/>
    </source>
</evidence>
<evidence type="ECO:0000313" key="2">
    <source>
        <dbReference type="EMBL" id="KVE25547.1"/>
    </source>
</evidence>
<proteinExistence type="predicted"/>
<gene>
    <name evidence="2" type="ORF">WS67_18220</name>
</gene>
<sequence>MLNLSRDGVDLAIALLSGLLLECVACLGWLQGLSCLKDAPAAAVDPVVRDGTAGGHAASTDSHPIERPCTRHA</sequence>
<dbReference type="AlphaFoldDB" id="A0A103DZH3"/>
<dbReference type="Proteomes" id="UP000062788">
    <property type="component" value="Unassembled WGS sequence"/>
</dbReference>
<protein>
    <submittedName>
        <fullName evidence="2">Uncharacterized protein</fullName>
    </submittedName>
</protein>
<feature type="region of interest" description="Disordered" evidence="1">
    <location>
        <begin position="53"/>
        <end position="73"/>
    </location>
</feature>